<dbReference type="Gene3D" id="3.90.190.20">
    <property type="entry name" value="Mur ligase, C-terminal domain"/>
    <property type="match status" value="1"/>
</dbReference>
<keyword evidence="4 7" id="KW-0573">Peptidoglycan synthesis</keyword>
<evidence type="ECO:0000256" key="3">
    <source>
        <dbReference type="ARBA" id="ARBA00022960"/>
    </source>
</evidence>
<comment type="caution">
    <text evidence="11">The sequence shown here is derived from an EMBL/GenBank/DDBJ whole genome shotgun (WGS) entry which is preliminary data.</text>
</comment>
<gene>
    <name evidence="11" type="ORF">B5M47_03300</name>
</gene>
<evidence type="ECO:0000259" key="10">
    <source>
        <dbReference type="Pfam" id="PF08245"/>
    </source>
</evidence>
<dbReference type="GO" id="GO:0051301">
    <property type="term" value="P:cell division"/>
    <property type="evidence" value="ECO:0007669"/>
    <property type="project" value="UniProtKB-KW"/>
</dbReference>
<dbReference type="GO" id="GO:0005524">
    <property type="term" value="F:ATP binding"/>
    <property type="evidence" value="ECO:0007669"/>
    <property type="project" value="InterPro"/>
</dbReference>
<feature type="domain" description="Mur ligase C-terminal" evidence="9">
    <location>
        <begin position="378"/>
        <end position="516"/>
    </location>
</feature>
<dbReference type="GO" id="GO:0071555">
    <property type="term" value="P:cell wall organization"/>
    <property type="evidence" value="ECO:0007669"/>
    <property type="project" value="UniProtKB-KW"/>
</dbReference>
<dbReference type="Proteomes" id="UP000192520">
    <property type="component" value="Unassembled WGS sequence"/>
</dbReference>
<dbReference type="GO" id="GO:0016881">
    <property type="term" value="F:acid-amino acid ligase activity"/>
    <property type="evidence" value="ECO:0007669"/>
    <property type="project" value="InterPro"/>
</dbReference>
<reference evidence="12" key="1">
    <citation type="submission" date="2017-03" db="EMBL/GenBank/DDBJ databases">
        <title>Novel pathways for hydrocarbon cycling and metabolic interdependencies in hydrothermal sediment communities.</title>
        <authorList>
            <person name="Dombrowski N."/>
            <person name="Seitz K."/>
            <person name="Teske A."/>
            <person name="Baker B."/>
        </authorList>
    </citation>
    <scope>NUCLEOTIDE SEQUENCE [LARGE SCALE GENOMIC DNA]</scope>
</reference>
<keyword evidence="6 7" id="KW-0961">Cell wall biogenesis/degradation</keyword>
<dbReference type="Pfam" id="PF02875">
    <property type="entry name" value="Mur_ligase_C"/>
    <property type="match status" value="1"/>
</dbReference>
<dbReference type="SUPFAM" id="SSF53623">
    <property type="entry name" value="MurD-like peptide ligases, catalytic domain"/>
    <property type="match status" value="1"/>
</dbReference>
<dbReference type="InterPro" id="IPR013221">
    <property type="entry name" value="Mur_ligase_cen"/>
</dbReference>
<feature type="non-terminal residue" evidence="11">
    <location>
        <position position="524"/>
    </location>
</feature>
<feature type="domain" description="Mur ligase central" evidence="10">
    <location>
        <begin position="141"/>
        <end position="355"/>
    </location>
</feature>
<feature type="domain" description="Mur ligase N-terminal catalytic" evidence="8">
    <location>
        <begin position="8"/>
        <end position="105"/>
    </location>
</feature>
<evidence type="ECO:0000256" key="2">
    <source>
        <dbReference type="ARBA" id="ARBA00022618"/>
    </source>
</evidence>
<name>A0A1W9NX67_UNCC3</name>
<comment type="subcellular location">
    <subcellularLocation>
        <location evidence="7">Cytoplasm</location>
    </subcellularLocation>
</comment>
<dbReference type="GO" id="GO:0005737">
    <property type="term" value="C:cytoplasm"/>
    <property type="evidence" value="ECO:0007669"/>
    <property type="project" value="UniProtKB-SubCell"/>
</dbReference>
<dbReference type="Pfam" id="PF01225">
    <property type="entry name" value="Mur_ligase"/>
    <property type="match status" value="1"/>
</dbReference>
<protein>
    <recommendedName>
        <fullName evidence="13">UDP-N-acetylmuramyl-tripeptide synthetase</fullName>
    </recommendedName>
</protein>
<accession>A0A1W9NX67</accession>
<evidence type="ECO:0000256" key="6">
    <source>
        <dbReference type="ARBA" id="ARBA00023316"/>
    </source>
</evidence>
<dbReference type="InterPro" id="IPR005761">
    <property type="entry name" value="UDP-N-AcMur-Glu-dNH2Pim_ligase"/>
</dbReference>
<dbReference type="InterPro" id="IPR036615">
    <property type="entry name" value="Mur_ligase_C_dom_sf"/>
</dbReference>
<evidence type="ECO:0000259" key="8">
    <source>
        <dbReference type="Pfam" id="PF01225"/>
    </source>
</evidence>
<organism evidence="11 12">
    <name type="scientific">candidate division CPR3 bacterium 4484_211</name>
    <dbReference type="NCBI Taxonomy" id="1968527"/>
    <lineage>
        <taxon>Bacteria</taxon>
        <taxon>Bacteria division CPR3</taxon>
    </lineage>
</organism>
<dbReference type="PANTHER" id="PTHR23135">
    <property type="entry name" value="MUR LIGASE FAMILY MEMBER"/>
    <property type="match status" value="1"/>
</dbReference>
<dbReference type="Gene3D" id="3.40.50.720">
    <property type="entry name" value="NAD(P)-binding Rossmann-like Domain"/>
    <property type="match status" value="1"/>
</dbReference>
<dbReference type="EMBL" id="MZGJ01000021">
    <property type="protein sequence ID" value="OQX50757.1"/>
    <property type="molecule type" value="Genomic_DNA"/>
</dbReference>
<sequence length="524" mass="57897">MLHQNYTKIACVGVGGKAVYSLAKYFRFLGTEVLGFDISENKRTQALEKLGVAVKYENPAGFLGNDIDLIIYSNSLPNQLIKTLKENNTHAKCVAVGELYQQIVSEYTAGHLGEQEKQAVEKTNLTPLLNLNTQNLVLIGVTGTDGKTTTCCMLYGILKAAGYRTGMINTVGARINDRQVDTGLHVTTPSAQEIARLICKMQKEKCTHIVLECTSHALVTGRLAGLKLDFAVFTNITKEHLDFHGNMGNLIAAKSLLVKKHLKNSGFAVINLDDELVFNRMKSLARNEIFYSTRSTRKNLKHLVTAKNIQSHGNESFCFNVEIKLGREKTSFKQPVCIPMIGAYNVSNALAALSVGCLLDIEEKKVVRGLKNMDRVPGRTEVLQKEPFYVIIDFAHTPNGLKNVLASVAKLKKSKKNKLLVVFGCAGKRDPSKRSPMGQIAARYADVTILTAEDPRTESLKKINDAIEKGWRSTASDHQEIIRYDDTLENVLVRQNAIKKALCLAQEGDVVIICGKAHEKSLCF</sequence>
<dbReference type="InterPro" id="IPR000713">
    <property type="entry name" value="Mur_ligase_N"/>
</dbReference>
<evidence type="ECO:0008006" key="13">
    <source>
        <dbReference type="Google" id="ProtNLM"/>
    </source>
</evidence>
<keyword evidence="5 7" id="KW-0131">Cell cycle</keyword>
<dbReference type="InterPro" id="IPR004101">
    <property type="entry name" value="Mur_ligase_C"/>
</dbReference>
<dbReference type="STRING" id="1968527.B5M47_03300"/>
<dbReference type="GO" id="GO:0008360">
    <property type="term" value="P:regulation of cell shape"/>
    <property type="evidence" value="ECO:0007669"/>
    <property type="project" value="UniProtKB-KW"/>
</dbReference>
<proteinExistence type="inferred from homology"/>
<dbReference type="AlphaFoldDB" id="A0A1W9NX67"/>
<keyword evidence="3 7" id="KW-0133">Cell shape</keyword>
<evidence type="ECO:0000256" key="7">
    <source>
        <dbReference type="RuleBase" id="RU004135"/>
    </source>
</evidence>
<keyword evidence="2 7" id="KW-0132">Cell division</keyword>
<dbReference type="UniPathway" id="UPA00219"/>
<dbReference type="InterPro" id="IPR036565">
    <property type="entry name" value="Mur-like_cat_sf"/>
</dbReference>
<dbReference type="Gene3D" id="3.40.1190.10">
    <property type="entry name" value="Mur-like, catalytic domain"/>
    <property type="match status" value="1"/>
</dbReference>
<comment type="pathway">
    <text evidence="7">Cell wall biogenesis; peptidoglycan biosynthesis.</text>
</comment>
<evidence type="ECO:0000313" key="11">
    <source>
        <dbReference type="EMBL" id="OQX50757.1"/>
    </source>
</evidence>
<dbReference type="SUPFAM" id="SSF53244">
    <property type="entry name" value="MurD-like peptide ligases, peptide-binding domain"/>
    <property type="match status" value="1"/>
</dbReference>
<dbReference type="GO" id="GO:0009252">
    <property type="term" value="P:peptidoglycan biosynthetic process"/>
    <property type="evidence" value="ECO:0007669"/>
    <property type="project" value="UniProtKB-UniPathway"/>
</dbReference>
<dbReference type="Pfam" id="PF08245">
    <property type="entry name" value="Mur_ligase_M"/>
    <property type="match status" value="1"/>
</dbReference>
<dbReference type="NCBIfam" id="TIGR01085">
    <property type="entry name" value="murE"/>
    <property type="match status" value="1"/>
</dbReference>
<comment type="similarity">
    <text evidence="1">Belongs to the MurCDEF family. MurE subfamily.</text>
</comment>
<dbReference type="PANTHER" id="PTHR23135:SF4">
    <property type="entry name" value="UDP-N-ACETYLMURAMOYL-L-ALANYL-D-GLUTAMATE--2,6-DIAMINOPIMELATE LIGASE MURE HOMOLOG, CHLOROPLASTIC"/>
    <property type="match status" value="1"/>
</dbReference>
<evidence type="ECO:0000256" key="4">
    <source>
        <dbReference type="ARBA" id="ARBA00022984"/>
    </source>
</evidence>
<evidence type="ECO:0000256" key="5">
    <source>
        <dbReference type="ARBA" id="ARBA00023306"/>
    </source>
</evidence>
<evidence type="ECO:0000256" key="1">
    <source>
        <dbReference type="ARBA" id="ARBA00005898"/>
    </source>
</evidence>
<dbReference type="SUPFAM" id="SSF51984">
    <property type="entry name" value="MurCD N-terminal domain"/>
    <property type="match status" value="1"/>
</dbReference>
<evidence type="ECO:0000259" key="9">
    <source>
        <dbReference type="Pfam" id="PF02875"/>
    </source>
</evidence>
<evidence type="ECO:0000313" key="12">
    <source>
        <dbReference type="Proteomes" id="UP000192520"/>
    </source>
</evidence>